<dbReference type="SMART" id="SM00857">
    <property type="entry name" value="Resolvase"/>
    <property type="match status" value="1"/>
</dbReference>
<dbReference type="Proteomes" id="UP000592294">
    <property type="component" value="Unassembled WGS sequence"/>
</dbReference>
<dbReference type="SUPFAM" id="SSF46689">
    <property type="entry name" value="Homeodomain-like"/>
    <property type="match status" value="1"/>
</dbReference>
<evidence type="ECO:0000259" key="7">
    <source>
        <dbReference type="PROSITE" id="PS51736"/>
    </source>
</evidence>
<dbReference type="InterPro" id="IPR009057">
    <property type="entry name" value="Homeodomain-like_sf"/>
</dbReference>
<keyword evidence="9" id="KW-1185">Reference proteome</keyword>
<comment type="caution">
    <text evidence="8">The sequence shown here is derived from an EMBL/GenBank/DDBJ whole genome shotgun (WGS) entry which is preliminary data.</text>
</comment>
<dbReference type="PROSITE" id="PS00397">
    <property type="entry name" value="RECOMBINASES_1"/>
    <property type="match status" value="1"/>
</dbReference>
<sequence>MSGKQIGYVRVSSVDQNTERQLDGVDLDRVFEDKASGAKSENRKALQECLQYLRDGDVLHVHSIDRLARNLLELQKLVGDLVARGVVVRFHKEGMTFSGENDPMQTLMLQMLGAFAEFERAMIRERQREGIEAAKRAGKHLGRPAALTDQQIEEARARRAQGEPATQLAAAFGVSRASMYAYLKEVA</sequence>
<keyword evidence="3" id="KW-0238">DNA-binding</keyword>
<name>A0A850R2U6_9GAMM</name>
<protein>
    <submittedName>
        <fullName evidence="8">Recombinase family protein</fullName>
    </submittedName>
</protein>
<dbReference type="InterPro" id="IPR006118">
    <property type="entry name" value="Recombinase_CS"/>
</dbReference>
<dbReference type="GO" id="GO:0000150">
    <property type="term" value="F:DNA strand exchange activity"/>
    <property type="evidence" value="ECO:0007669"/>
    <property type="project" value="InterPro"/>
</dbReference>
<feature type="domain" description="Resolvase/invertase-type recombinase catalytic" evidence="7">
    <location>
        <begin position="4"/>
        <end position="138"/>
    </location>
</feature>
<dbReference type="Pfam" id="PF02796">
    <property type="entry name" value="HTH_7"/>
    <property type="match status" value="1"/>
</dbReference>
<dbReference type="InterPro" id="IPR006119">
    <property type="entry name" value="Resolv_N"/>
</dbReference>
<dbReference type="PANTHER" id="PTHR30461">
    <property type="entry name" value="DNA-INVERTASE FROM LAMBDOID PROPHAGE"/>
    <property type="match status" value="1"/>
</dbReference>
<accession>A0A850R2U6</accession>
<dbReference type="InterPro" id="IPR036162">
    <property type="entry name" value="Resolvase-like_N_sf"/>
</dbReference>
<evidence type="ECO:0000313" key="8">
    <source>
        <dbReference type="EMBL" id="NVZ07688.1"/>
    </source>
</evidence>
<keyword evidence="4" id="KW-0233">DNA recombination</keyword>
<keyword evidence="2" id="KW-0229">DNA integration</keyword>
<evidence type="ECO:0000256" key="1">
    <source>
        <dbReference type="ARBA" id="ARBA00009913"/>
    </source>
</evidence>
<comment type="similarity">
    <text evidence="1">Belongs to the site-specific recombinase resolvase family.</text>
</comment>
<dbReference type="Pfam" id="PF00239">
    <property type="entry name" value="Resolvase"/>
    <property type="match status" value="1"/>
</dbReference>
<evidence type="ECO:0000313" key="9">
    <source>
        <dbReference type="Proteomes" id="UP000592294"/>
    </source>
</evidence>
<evidence type="ECO:0000256" key="6">
    <source>
        <dbReference type="PROSITE-ProRule" id="PRU10137"/>
    </source>
</evidence>
<evidence type="ECO:0000256" key="4">
    <source>
        <dbReference type="ARBA" id="ARBA00023172"/>
    </source>
</evidence>
<dbReference type="CDD" id="cd00569">
    <property type="entry name" value="HTH_Hin_like"/>
    <property type="match status" value="1"/>
</dbReference>
<dbReference type="RefSeq" id="WP_176974499.1">
    <property type="nucleotide sequence ID" value="NZ_JABZEO010000001.1"/>
</dbReference>
<feature type="active site" description="O-(5'-phospho-DNA)-serine intermediate" evidence="5 6">
    <location>
        <position position="12"/>
    </location>
</feature>
<gene>
    <name evidence="8" type="ORF">HW932_00250</name>
</gene>
<dbReference type="InterPro" id="IPR050639">
    <property type="entry name" value="SSR_resolvase"/>
</dbReference>
<dbReference type="PANTHER" id="PTHR30461:SF26">
    <property type="entry name" value="RESOLVASE HOMOLOG YNEB"/>
    <property type="match status" value="1"/>
</dbReference>
<dbReference type="GO" id="GO:0003677">
    <property type="term" value="F:DNA binding"/>
    <property type="evidence" value="ECO:0007669"/>
    <property type="project" value="UniProtKB-KW"/>
</dbReference>
<proteinExistence type="inferred from homology"/>
<dbReference type="CDD" id="cd03768">
    <property type="entry name" value="SR_ResInv"/>
    <property type="match status" value="1"/>
</dbReference>
<dbReference type="SUPFAM" id="SSF53041">
    <property type="entry name" value="Resolvase-like"/>
    <property type="match status" value="1"/>
</dbReference>
<reference evidence="8 9" key="1">
    <citation type="submission" date="2020-06" db="EMBL/GenBank/DDBJ databases">
        <title>Whole-genome sequence of Allochromatium humboldtianum DSM 21881, type strain.</title>
        <authorList>
            <person name="Kyndt J.A."/>
            <person name="Meyer T.E."/>
        </authorList>
    </citation>
    <scope>NUCLEOTIDE SEQUENCE [LARGE SCALE GENOMIC DNA]</scope>
    <source>
        <strain evidence="8 9">DSM 21881</strain>
    </source>
</reference>
<dbReference type="InterPro" id="IPR006120">
    <property type="entry name" value="Resolvase_HTH_dom"/>
</dbReference>
<dbReference type="EMBL" id="JABZEO010000001">
    <property type="protein sequence ID" value="NVZ07688.1"/>
    <property type="molecule type" value="Genomic_DNA"/>
</dbReference>
<evidence type="ECO:0000256" key="2">
    <source>
        <dbReference type="ARBA" id="ARBA00022908"/>
    </source>
</evidence>
<organism evidence="8 9">
    <name type="scientific">Allochromatium humboldtianum</name>
    <dbReference type="NCBI Taxonomy" id="504901"/>
    <lineage>
        <taxon>Bacteria</taxon>
        <taxon>Pseudomonadati</taxon>
        <taxon>Pseudomonadota</taxon>
        <taxon>Gammaproteobacteria</taxon>
        <taxon>Chromatiales</taxon>
        <taxon>Chromatiaceae</taxon>
        <taxon>Allochromatium</taxon>
    </lineage>
</organism>
<dbReference type="GO" id="GO:0015074">
    <property type="term" value="P:DNA integration"/>
    <property type="evidence" value="ECO:0007669"/>
    <property type="project" value="UniProtKB-KW"/>
</dbReference>
<dbReference type="AlphaFoldDB" id="A0A850R2U6"/>
<evidence type="ECO:0000256" key="5">
    <source>
        <dbReference type="PIRSR" id="PIRSR606118-50"/>
    </source>
</evidence>
<dbReference type="PROSITE" id="PS51736">
    <property type="entry name" value="RECOMBINASES_3"/>
    <property type="match status" value="1"/>
</dbReference>
<dbReference type="Gene3D" id="1.10.10.60">
    <property type="entry name" value="Homeodomain-like"/>
    <property type="match status" value="1"/>
</dbReference>
<dbReference type="Gene3D" id="3.40.50.1390">
    <property type="entry name" value="Resolvase, N-terminal catalytic domain"/>
    <property type="match status" value="1"/>
</dbReference>
<evidence type="ECO:0000256" key="3">
    <source>
        <dbReference type="ARBA" id="ARBA00023125"/>
    </source>
</evidence>